<reference evidence="1 2" key="1">
    <citation type="submission" date="2021-06" db="EMBL/GenBank/DDBJ databases">
        <title>Caerostris extrusa draft genome.</title>
        <authorList>
            <person name="Kono N."/>
            <person name="Arakawa K."/>
        </authorList>
    </citation>
    <scope>NUCLEOTIDE SEQUENCE [LARGE SCALE GENOMIC DNA]</scope>
</reference>
<gene>
    <name evidence="1" type="ORF">CEXT_636091</name>
</gene>
<dbReference type="EMBL" id="BPLR01014100">
    <property type="protein sequence ID" value="GIY66230.1"/>
    <property type="molecule type" value="Genomic_DNA"/>
</dbReference>
<accession>A0AAV4V8E4</accession>
<dbReference type="AlphaFoldDB" id="A0AAV4V8E4"/>
<protein>
    <submittedName>
        <fullName evidence="1">Uncharacterized protein</fullName>
    </submittedName>
</protein>
<sequence length="171" mass="19020">MEGHPTSIVEVSICGSRSEVCVDTGATHSFAGEIIYHFLKKNGQFFNNVFVNMTLGNGPCLLKKNPEILTKTVDNGVKGKAICTKLIILIIANEDRNLRGIFCEQQKSLVRDSIGISQELLIQNLVLLQNPPDIKSLLLMPTTSLRCQLRKCGPSFSEQQRTKLNFLLEKC</sequence>
<evidence type="ECO:0000313" key="1">
    <source>
        <dbReference type="EMBL" id="GIY66230.1"/>
    </source>
</evidence>
<keyword evidence="2" id="KW-1185">Reference proteome</keyword>
<dbReference type="Proteomes" id="UP001054945">
    <property type="component" value="Unassembled WGS sequence"/>
</dbReference>
<comment type="caution">
    <text evidence="1">The sequence shown here is derived from an EMBL/GenBank/DDBJ whole genome shotgun (WGS) entry which is preliminary data.</text>
</comment>
<evidence type="ECO:0000313" key="2">
    <source>
        <dbReference type="Proteomes" id="UP001054945"/>
    </source>
</evidence>
<proteinExistence type="predicted"/>
<organism evidence="1 2">
    <name type="scientific">Caerostris extrusa</name>
    <name type="common">Bark spider</name>
    <name type="synonym">Caerostris bankana</name>
    <dbReference type="NCBI Taxonomy" id="172846"/>
    <lineage>
        <taxon>Eukaryota</taxon>
        <taxon>Metazoa</taxon>
        <taxon>Ecdysozoa</taxon>
        <taxon>Arthropoda</taxon>
        <taxon>Chelicerata</taxon>
        <taxon>Arachnida</taxon>
        <taxon>Araneae</taxon>
        <taxon>Araneomorphae</taxon>
        <taxon>Entelegynae</taxon>
        <taxon>Araneoidea</taxon>
        <taxon>Araneidae</taxon>
        <taxon>Caerostris</taxon>
    </lineage>
</organism>
<name>A0AAV4V8E4_CAEEX</name>